<reference evidence="2" key="1">
    <citation type="submission" date="2023-07" db="EMBL/GenBank/DDBJ databases">
        <title>A chromosome-level genome assembly of Lolium multiflorum.</title>
        <authorList>
            <person name="Chen Y."/>
            <person name="Copetti D."/>
            <person name="Kolliker R."/>
            <person name="Studer B."/>
        </authorList>
    </citation>
    <scope>NUCLEOTIDE SEQUENCE</scope>
    <source>
        <strain evidence="2">02402/16</strain>
        <tissue evidence="2">Leaf</tissue>
    </source>
</reference>
<evidence type="ECO:0000313" key="3">
    <source>
        <dbReference type="Proteomes" id="UP001231189"/>
    </source>
</evidence>
<keyword evidence="3" id="KW-1185">Reference proteome</keyword>
<evidence type="ECO:0000256" key="1">
    <source>
        <dbReference type="SAM" id="MobiDB-lite"/>
    </source>
</evidence>
<name>A0AAD8RLP4_LOLMU</name>
<feature type="compositionally biased region" description="Polar residues" evidence="1">
    <location>
        <begin position="61"/>
        <end position="85"/>
    </location>
</feature>
<gene>
    <name evidence="2" type="ORF">QYE76_001247</name>
</gene>
<accession>A0AAD8RLP4</accession>
<feature type="region of interest" description="Disordered" evidence="1">
    <location>
        <begin position="60"/>
        <end position="97"/>
    </location>
</feature>
<sequence>MPAGRPRPAASLASIAAASSASPAPAPQPLMASTSAAVAVGSSAAAGTFCTRWPTLLEALTTRSPDQTPHMSITTVVPTAGQSDAAQLRSASKRTHC</sequence>
<protein>
    <submittedName>
        <fullName evidence="2">Uncharacterized protein</fullName>
    </submittedName>
</protein>
<dbReference type="EMBL" id="JAUUTY010000005">
    <property type="protein sequence ID" value="KAK1626932.1"/>
    <property type="molecule type" value="Genomic_DNA"/>
</dbReference>
<dbReference type="Proteomes" id="UP001231189">
    <property type="component" value="Unassembled WGS sequence"/>
</dbReference>
<proteinExistence type="predicted"/>
<organism evidence="2 3">
    <name type="scientific">Lolium multiflorum</name>
    <name type="common">Italian ryegrass</name>
    <name type="synonym">Lolium perenne subsp. multiflorum</name>
    <dbReference type="NCBI Taxonomy" id="4521"/>
    <lineage>
        <taxon>Eukaryota</taxon>
        <taxon>Viridiplantae</taxon>
        <taxon>Streptophyta</taxon>
        <taxon>Embryophyta</taxon>
        <taxon>Tracheophyta</taxon>
        <taxon>Spermatophyta</taxon>
        <taxon>Magnoliopsida</taxon>
        <taxon>Liliopsida</taxon>
        <taxon>Poales</taxon>
        <taxon>Poaceae</taxon>
        <taxon>BOP clade</taxon>
        <taxon>Pooideae</taxon>
        <taxon>Poodae</taxon>
        <taxon>Poeae</taxon>
        <taxon>Poeae Chloroplast Group 2 (Poeae type)</taxon>
        <taxon>Loliodinae</taxon>
        <taxon>Loliinae</taxon>
        <taxon>Lolium</taxon>
    </lineage>
</organism>
<evidence type="ECO:0000313" key="2">
    <source>
        <dbReference type="EMBL" id="KAK1626932.1"/>
    </source>
</evidence>
<dbReference type="AlphaFoldDB" id="A0AAD8RLP4"/>
<comment type="caution">
    <text evidence="2">The sequence shown here is derived from an EMBL/GenBank/DDBJ whole genome shotgun (WGS) entry which is preliminary data.</text>
</comment>